<keyword evidence="1" id="KW-0732">Signal</keyword>
<protein>
    <submittedName>
        <fullName evidence="2">FIG215594: Membrane spanning protein</fullName>
    </submittedName>
</protein>
<proteinExistence type="predicted"/>
<organism evidence="2">
    <name type="scientific">uncultured Actinomycetospora sp</name>
    <dbReference type="NCBI Taxonomy" id="1135996"/>
    <lineage>
        <taxon>Bacteria</taxon>
        <taxon>Bacillati</taxon>
        <taxon>Actinomycetota</taxon>
        <taxon>Actinomycetes</taxon>
        <taxon>Pseudonocardiales</taxon>
        <taxon>Pseudonocardiaceae</taxon>
        <taxon>Actinomycetospora</taxon>
        <taxon>environmental samples</taxon>
    </lineage>
</organism>
<accession>A0A6J4JCK3</accession>
<gene>
    <name evidence="2" type="ORF">AVDCRST_MAG54-3103</name>
</gene>
<feature type="non-terminal residue" evidence="2">
    <location>
        <position position="77"/>
    </location>
</feature>
<feature type="signal peptide" evidence="1">
    <location>
        <begin position="1"/>
        <end position="22"/>
    </location>
</feature>
<reference evidence="2" key="1">
    <citation type="submission" date="2020-02" db="EMBL/GenBank/DDBJ databases">
        <authorList>
            <person name="Meier V. D."/>
        </authorList>
    </citation>
    <scope>NUCLEOTIDE SEQUENCE</scope>
    <source>
        <strain evidence="2">AVDCRST_MAG54</strain>
    </source>
</reference>
<sequence>MARRPWALLVPLTALGAGLLFATSASTAQGTDLRADRRLQLTELIARERAALERRADAAVELRAQVDAASAAFAERD</sequence>
<evidence type="ECO:0000256" key="1">
    <source>
        <dbReference type="SAM" id="SignalP"/>
    </source>
</evidence>
<name>A0A6J4JCK3_9PSEU</name>
<evidence type="ECO:0000313" key="2">
    <source>
        <dbReference type="EMBL" id="CAA9272727.1"/>
    </source>
</evidence>
<dbReference type="EMBL" id="CADCTH010000390">
    <property type="protein sequence ID" value="CAA9272727.1"/>
    <property type="molecule type" value="Genomic_DNA"/>
</dbReference>
<feature type="chain" id="PRO_5039036317" evidence="1">
    <location>
        <begin position="23"/>
        <end position="77"/>
    </location>
</feature>
<dbReference type="AlphaFoldDB" id="A0A6J4JCK3"/>